<keyword evidence="8" id="KW-1185">Reference proteome</keyword>
<feature type="compositionally biased region" description="Basic and acidic residues" evidence="5">
    <location>
        <begin position="107"/>
        <end position="124"/>
    </location>
</feature>
<feature type="region of interest" description="Disordered" evidence="5">
    <location>
        <begin position="66"/>
        <end position="175"/>
    </location>
</feature>
<feature type="region of interest" description="Disordered" evidence="5">
    <location>
        <begin position="757"/>
        <end position="789"/>
    </location>
</feature>
<keyword evidence="2 4" id="KW-0863">Zinc-finger</keyword>
<feature type="domain" description="C3H1-type" evidence="6">
    <location>
        <begin position="171"/>
        <end position="198"/>
    </location>
</feature>
<feature type="region of interest" description="Disordered" evidence="5">
    <location>
        <begin position="1"/>
        <end position="50"/>
    </location>
</feature>
<feature type="compositionally biased region" description="Basic residues" evidence="5">
    <location>
        <begin position="87"/>
        <end position="106"/>
    </location>
</feature>
<dbReference type="PANTHER" id="PTHR36886">
    <property type="entry name" value="PROTEIN FRIGIDA-ESSENTIAL 1"/>
    <property type="match status" value="1"/>
</dbReference>
<dbReference type="InterPro" id="IPR000571">
    <property type="entry name" value="Znf_CCCH"/>
</dbReference>
<feature type="region of interest" description="Disordered" evidence="5">
    <location>
        <begin position="200"/>
        <end position="249"/>
    </location>
</feature>
<dbReference type="PANTHER" id="PTHR36886:SF8">
    <property type="entry name" value="ZINC FINGER CCCH DOMAIN-CONTAINING PROTEIN 38"/>
    <property type="match status" value="1"/>
</dbReference>
<evidence type="ECO:0000313" key="8">
    <source>
        <dbReference type="Proteomes" id="UP000187609"/>
    </source>
</evidence>
<keyword evidence="3 4" id="KW-0862">Zinc</keyword>
<dbReference type="GO" id="GO:0008270">
    <property type="term" value="F:zinc ion binding"/>
    <property type="evidence" value="ECO:0007669"/>
    <property type="project" value="UniProtKB-KW"/>
</dbReference>
<evidence type="ECO:0000259" key="6">
    <source>
        <dbReference type="PROSITE" id="PS50103"/>
    </source>
</evidence>
<dbReference type="SMR" id="A0A1J6L7U3"/>
<dbReference type="KEGG" id="nau:109214299"/>
<feature type="compositionally biased region" description="Polar residues" evidence="5">
    <location>
        <begin position="31"/>
        <end position="50"/>
    </location>
</feature>
<dbReference type="Gramene" id="OIT27177">
    <property type="protein sequence ID" value="OIT27177"/>
    <property type="gene ID" value="A4A49_28474"/>
</dbReference>
<keyword evidence="1 4" id="KW-0479">Metal-binding</keyword>
<dbReference type="PROSITE" id="PS50103">
    <property type="entry name" value="ZF_C3H1"/>
    <property type="match status" value="3"/>
</dbReference>
<dbReference type="InterPro" id="IPR052650">
    <property type="entry name" value="Zinc_finger_CCCH"/>
</dbReference>
<proteinExistence type="predicted"/>
<feature type="compositionally biased region" description="Basic and acidic residues" evidence="5">
    <location>
        <begin position="156"/>
        <end position="168"/>
    </location>
</feature>
<evidence type="ECO:0000313" key="7">
    <source>
        <dbReference type="EMBL" id="OIT27177.1"/>
    </source>
</evidence>
<name>A0A1J6L7U3_NICAT</name>
<protein>
    <submittedName>
        <fullName evidence="7">Zinc finger ccch domain-containing protein 55</fullName>
    </submittedName>
</protein>
<dbReference type="InterPro" id="IPR041367">
    <property type="entry name" value="Znf-CCCH_4"/>
</dbReference>
<dbReference type="Pfam" id="PF14608">
    <property type="entry name" value="zf-CCCH_2"/>
    <property type="match status" value="2"/>
</dbReference>
<organism evidence="7 8">
    <name type="scientific">Nicotiana attenuata</name>
    <name type="common">Coyote tobacco</name>
    <dbReference type="NCBI Taxonomy" id="49451"/>
    <lineage>
        <taxon>Eukaryota</taxon>
        <taxon>Viridiplantae</taxon>
        <taxon>Streptophyta</taxon>
        <taxon>Embryophyta</taxon>
        <taxon>Tracheophyta</taxon>
        <taxon>Spermatophyta</taxon>
        <taxon>Magnoliopsida</taxon>
        <taxon>eudicotyledons</taxon>
        <taxon>Gunneridae</taxon>
        <taxon>Pentapetalae</taxon>
        <taxon>asterids</taxon>
        <taxon>lamiids</taxon>
        <taxon>Solanales</taxon>
        <taxon>Solanaceae</taxon>
        <taxon>Nicotianoideae</taxon>
        <taxon>Nicotianeae</taxon>
        <taxon>Nicotiana</taxon>
    </lineage>
</organism>
<dbReference type="OMA" id="GQTNPEM"/>
<feature type="compositionally biased region" description="Basic and acidic residues" evidence="5">
    <location>
        <begin position="237"/>
        <end position="249"/>
    </location>
</feature>
<feature type="domain" description="C3H1-type" evidence="6">
    <location>
        <begin position="256"/>
        <end position="283"/>
    </location>
</feature>
<dbReference type="STRING" id="49451.A0A1J6L7U3"/>
<dbReference type="SMART" id="SM00356">
    <property type="entry name" value="ZnF_C3H1"/>
    <property type="match status" value="3"/>
</dbReference>
<feature type="zinc finger region" description="C3H1-type" evidence="4">
    <location>
        <begin position="171"/>
        <end position="198"/>
    </location>
</feature>
<feature type="zinc finger region" description="C3H1-type" evidence="4">
    <location>
        <begin position="256"/>
        <end position="283"/>
    </location>
</feature>
<feature type="zinc finger region" description="C3H1-type" evidence="4">
    <location>
        <begin position="307"/>
        <end position="333"/>
    </location>
</feature>
<evidence type="ECO:0000256" key="2">
    <source>
        <dbReference type="ARBA" id="ARBA00022771"/>
    </source>
</evidence>
<dbReference type="Pfam" id="PF18044">
    <property type="entry name" value="zf-CCCH_4"/>
    <property type="match status" value="1"/>
</dbReference>
<dbReference type="AlphaFoldDB" id="A0A1J6L7U3"/>
<feature type="region of interest" description="Disordered" evidence="5">
    <location>
        <begin position="687"/>
        <end position="717"/>
    </location>
</feature>
<feature type="domain" description="C3H1-type" evidence="6">
    <location>
        <begin position="307"/>
        <end position="333"/>
    </location>
</feature>
<reference evidence="7" key="1">
    <citation type="submission" date="2016-11" db="EMBL/GenBank/DDBJ databases">
        <title>The genome of Nicotiana attenuata.</title>
        <authorList>
            <person name="Xu S."/>
            <person name="Brockmoeller T."/>
            <person name="Gaquerel E."/>
            <person name="Navarro A."/>
            <person name="Kuhl H."/>
            <person name="Gase K."/>
            <person name="Ling Z."/>
            <person name="Zhou W."/>
            <person name="Kreitzer C."/>
            <person name="Stanke M."/>
            <person name="Tang H."/>
            <person name="Lyons E."/>
            <person name="Pandey P."/>
            <person name="Pandey S.P."/>
            <person name="Timmermann B."/>
            <person name="Baldwin I.T."/>
        </authorList>
    </citation>
    <scope>NUCLEOTIDE SEQUENCE [LARGE SCALE GENOMIC DNA]</scope>
    <source>
        <strain evidence="7">UT</strain>
    </source>
</reference>
<feature type="compositionally biased region" description="Basic and acidic residues" evidence="5">
    <location>
        <begin position="215"/>
        <end position="229"/>
    </location>
</feature>
<dbReference type="OrthoDB" id="411372at2759"/>
<evidence type="ECO:0000256" key="5">
    <source>
        <dbReference type="SAM" id="MobiDB-lite"/>
    </source>
</evidence>
<dbReference type="SUPFAM" id="SSF90229">
    <property type="entry name" value="CCCH zinc finger"/>
    <property type="match status" value="1"/>
</dbReference>
<accession>A0A1J6L7U3</accession>
<evidence type="ECO:0000256" key="1">
    <source>
        <dbReference type="ARBA" id="ARBA00022723"/>
    </source>
</evidence>
<dbReference type="EMBL" id="MJEQ01002499">
    <property type="protein sequence ID" value="OIT27177.1"/>
    <property type="molecule type" value="Genomic_DNA"/>
</dbReference>
<feature type="compositionally biased region" description="Basic and acidic residues" evidence="5">
    <location>
        <begin position="339"/>
        <end position="401"/>
    </location>
</feature>
<feature type="compositionally biased region" description="Polar residues" evidence="5">
    <location>
        <begin position="145"/>
        <end position="154"/>
    </location>
</feature>
<sequence>MGESAKRRKSLWDAEETPNSPDYEEWGASKADNSWQSKNNSGWSCGDNVTGTEELRKENYHYKSMSPAFDRWGRRSNSHSPNNGRTQSRRYPGRARSRSRSRSRSRARGEGRSRSRSRGRDRFRGWTRSRSRSKSRDRDRGSMRVQNRSRSPLHNSKRDPYASGDRRSGPRMSSQVCRNFTAGNCRRGSDCRFFHPDAINHRDGGHSEGNLTERLGSRPERGHVSRYADSEGPGYQSRDRLPDTHHLEDEMHRNRNRGTIICRDFVKGNCRWGASCRFSHDGASGDIYDKGTRSASFDHGQDNHASRTGKSVCKYFAAGKCYKDNCKFSHDATSRNHEIRPSDDIGGHRLDDKNNWLKGPKWDDEGRPSDLVKASGWDEGRPSDHVKASGWDEGRPSDHVKSSGWDESVVRKDTAVTVLTDRTNERLDHSFENESRAWGSTEPHYMNSDGERGVSPHGGNAGNLNALNISESSVIQKLTNAQAIHLTSQASDQNMERTSAHVLGHNSNPEASGIILSATATQPYGSASSYIQPQGLIEDSIARTLGSNALNEFMHAREGLHQVHLPGQSFSGTGIGMSSEHSAVLNGTHQEPNVFLPIPSTGHNKREAPSTPEMLEFKVPQNISCTVTGEQVHQTKTSPTSMIKKFEEELREAQLQRVLNPSDPSGMLASHPISSLVNAIYGQTNPEMRGPNNYHPADGVDNFKMPPDNSSYLDRDSNKVPEEQMNQLSTVDPEPGNNDQIDDVKQQENKFVEVNGKDKLAPVESKDGQENDHPGDMNMHGKVEEGSGNKDEKAMRLFKNALIEFVKEILKPTWKEGKMSREVHKTVVKKVVDKVTSTTQGEHVPKTQEKIEQYLSYSKAKITKLVQAYVERLLKNEA</sequence>
<feature type="region of interest" description="Disordered" evidence="5">
    <location>
        <begin position="339"/>
        <end position="404"/>
    </location>
</feature>
<dbReference type="Gene3D" id="3.30.1370.210">
    <property type="match status" value="2"/>
</dbReference>
<comment type="caution">
    <text evidence="7">The sequence shown here is derived from an EMBL/GenBank/DDBJ whole genome shotgun (WGS) entry which is preliminary data.</text>
</comment>
<evidence type="ECO:0000256" key="4">
    <source>
        <dbReference type="PROSITE-ProRule" id="PRU00723"/>
    </source>
</evidence>
<gene>
    <name evidence="7" type="ORF">A4A49_28474</name>
</gene>
<evidence type="ECO:0000256" key="3">
    <source>
        <dbReference type="ARBA" id="ARBA00022833"/>
    </source>
</evidence>
<dbReference type="Proteomes" id="UP000187609">
    <property type="component" value="Unassembled WGS sequence"/>
</dbReference>
<dbReference type="InterPro" id="IPR036855">
    <property type="entry name" value="Znf_CCCH_sf"/>
</dbReference>